<accession>A0A5J4WGN5</accession>
<organism evidence="1 2">
    <name type="scientific">Streblomastix strix</name>
    <dbReference type="NCBI Taxonomy" id="222440"/>
    <lineage>
        <taxon>Eukaryota</taxon>
        <taxon>Metamonada</taxon>
        <taxon>Preaxostyla</taxon>
        <taxon>Oxymonadida</taxon>
        <taxon>Streblomastigidae</taxon>
        <taxon>Streblomastix</taxon>
    </lineage>
</organism>
<proteinExistence type="predicted"/>
<gene>
    <name evidence="1" type="ORF">EZS28_010776</name>
</gene>
<dbReference type="Proteomes" id="UP000324800">
    <property type="component" value="Unassembled WGS sequence"/>
</dbReference>
<evidence type="ECO:0000313" key="1">
    <source>
        <dbReference type="EMBL" id="KAA6393702.1"/>
    </source>
</evidence>
<dbReference type="EMBL" id="SNRW01002162">
    <property type="protein sequence ID" value="KAA6393702.1"/>
    <property type="molecule type" value="Genomic_DNA"/>
</dbReference>
<evidence type="ECO:0008006" key="3">
    <source>
        <dbReference type="Google" id="ProtNLM"/>
    </source>
</evidence>
<name>A0A5J4WGN5_9EUKA</name>
<comment type="caution">
    <text evidence="1">The sequence shown here is derived from an EMBL/GenBank/DDBJ whole genome shotgun (WGS) entry which is preliminary data.</text>
</comment>
<reference evidence="1 2" key="1">
    <citation type="submission" date="2019-03" db="EMBL/GenBank/DDBJ databases">
        <title>Single cell metagenomics reveals metabolic interactions within the superorganism composed of flagellate Streblomastix strix and complex community of Bacteroidetes bacteria on its surface.</title>
        <authorList>
            <person name="Treitli S.C."/>
            <person name="Kolisko M."/>
            <person name="Husnik F."/>
            <person name="Keeling P."/>
            <person name="Hampl V."/>
        </authorList>
    </citation>
    <scope>NUCLEOTIDE SEQUENCE [LARGE SCALE GENOMIC DNA]</scope>
    <source>
        <strain evidence="1">ST1C</strain>
    </source>
</reference>
<dbReference type="AlphaFoldDB" id="A0A5J4WGN5"/>
<sequence>MQTAASIGRLNFLRTKFRQTSLYMMIMDSAKTRADKTRRQIGMIVSSLESMRKLYWLLKKKSENENQLIQDQILLATVVIDAPPQRRGVSLEPGSEAVLEAQGALPSSQIHWTINWKELQTIHLGIVAFSKVCREQQIINLLIWPDNSTAIFDLRRLRATDTLTPAVKEICRAYQHLNMKILTKYFPGKNNIIVDALSRLCRQGDYQLHQMNLDQM</sequence>
<evidence type="ECO:0000313" key="2">
    <source>
        <dbReference type="Proteomes" id="UP000324800"/>
    </source>
</evidence>
<protein>
    <recommendedName>
        <fullName evidence="3">Reverse transcriptase RNase H-like domain-containing protein</fullName>
    </recommendedName>
</protein>